<name>A0A0N8KMT1_9CYAN</name>
<protein>
    <submittedName>
        <fullName evidence="2">Uncharacterized protein</fullName>
    </submittedName>
</protein>
<dbReference type="Proteomes" id="UP000050465">
    <property type="component" value="Unassembled WGS sequence"/>
</dbReference>
<organism evidence="2 3">
    <name type="scientific">Phormidesmis priestleyi Ana</name>
    <dbReference type="NCBI Taxonomy" id="1666911"/>
    <lineage>
        <taxon>Bacteria</taxon>
        <taxon>Bacillati</taxon>
        <taxon>Cyanobacteriota</taxon>
        <taxon>Cyanophyceae</taxon>
        <taxon>Leptolyngbyales</taxon>
        <taxon>Leptolyngbyaceae</taxon>
        <taxon>Phormidesmis</taxon>
    </lineage>
</organism>
<evidence type="ECO:0000256" key="1">
    <source>
        <dbReference type="SAM" id="MobiDB-lite"/>
    </source>
</evidence>
<reference evidence="2 3" key="1">
    <citation type="submission" date="2015-09" db="EMBL/GenBank/DDBJ databases">
        <title>Identification and resolution of microdiversity through metagenomic sequencing of parallel consortia.</title>
        <authorList>
            <person name="Nelson W.C."/>
            <person name="Romine M.F."/>
            <person name="Lindemann S.R."/>
        </authorList>
    </citation>
    <scope>NUCLEOTIDE SEQUENCE [LARGE SCALE GENOMIC DNA]</scope>
    <source>
        <strain evidence="2">Ana</strain>
    </source>
</reference>
<evidence type="ECO:0000313" key="3">
    <source>
        <dbReference type="Proteomes" id="UP000050465"/>
    </source>
</evidence>
<dbReference type="STRING" id="1666911.HLUCCA11_13900"/>
<comment type="caution">
    <text evidence="2">The sequence shown here is derived from an EMBL/GenBank/DDBJ whole genome shotgun (WGS) entry which is preliminary data.</text>
</comment>
<gene>
    <name evidence="2" type="ORF">HLUCCA11_13900</name>
</gene>
<proteinExistence type="predicted"/>
<dbReference type="AlphaFoldDB" id="A0A0N8KMT1"/>
<dbReference type="EMBL" id="LJZR01000018">
    <property type="protein sequence ID" value="KPQ34602.1"/>
    <property type="molecule type" value="Genomic_DNA"/>
</dbReference>
<evidence type="ECO:0000313" key="2">
    <source>
        <dbReference type="EMBL" id="KPQ34602.1"/>
    </source>
</evidence>
<accession>A0A0N8KMT1</accession>
<sequence>MGIFGWGKGDSTKPEDEMDDDDRMARAGEQARASIFGGDPFLSSPDASGEATGGDYNGDYPDSWHETLNKRIDDEPDYANEVREDLQTLARADLNRREVEDSL</sequence>
<feature type="region of interest" description="Disordered" evidence="1">
    <location>
        <begin position="1"/>
        <end position="62"/>
    </location>
</feature>